<dbReference type="GO" id="GO:0016020">
    <property type="term" value="C:membrane"/>
    <property type="evidence" value="ECO:0007669"/>
    <property type="project" value="InterPro"/>
</dbReference>
<dbReference type="GO" id="GO:0000155">
    <property type="term" value="F:phosphorelay sensor kinase activity"/>
    <property type="evidence" value="ECO:0007669"/>
    <property type="project" value="InterPro"/>
</dbReference>
<dbReference type="PANTHER" id="PTHR34220:SF7">
    <property type="entry name" value="SENSOR HISTIDINE KINASE YPDA"/>
    <property type="match status" value="1"/>
</dbReference>
<evidence type="ECO:0000256" key="1">
    <source>
        <dbReference type="SAM" id="Phobius"/>
    </source>
</evidence>
<keyword evidence="1" id="KW-0472">Membrane</keyword>
<evidence type="ECO:0000259" key="2">
    <source>
        <dbReference type="Pfam" id="PF06580"/>
    </source>
</evidence>
<gene>
    <name evidence="3" type="ORF">AKSOIL_0244</name>
</gene>
<dbReference type="InterPro" id="IPR010559">
    <property type="entry name" value="Sig_transdc_His_kin_internal"/>
</dbReference>
<protein>
    <submittedName>
        <fullName evidence="3">Putative two-component system sensor protein</fullName>
    </submittedName>
</protein>
<dbReference type="EMBL" id="EU408351">
    <property type="protein sequence ID" value="ACN58859.1"/>
    <property type="molecule type" value="Genomic_DNA"/>
</dbReference>
<dbReference type="InterPro" id="IPR050640">
    <property type="entry name" value="Bact_2-comp_sensor_kinase"/>
</dbReference>
<feature type="transmembrane region" description="Helical" evidence="1">
    <location>
        <begin position="119"/>
        <end position="139"/>
    </location>
</feature>
<feature type="transmembrane region" description="Helical" evidence="1">
    <location>
        <begin position="17"/>
        <end position="36"/>
    </location>
</feature>
<organism evidence="3">
    <name type="scientific">uncultured bacterium BLR12</name>
    <dbReference type="NCBI Taxonomy" id="506514"/>
    <lineage>
        <taxon>Bacteria</taxon>
        <taxon>environmental samples</taxon>
    </lineage>
</organism>
<evidence type="ECO:0000313" key="3">
    <source>
        <dbReference type="EMBL" id="ACN58859.1"/>
    </source>
</evidence>
<proteinExistence type="predicted"/>
<dbReference type="AlphaFoldDB" id="C0INH3"/>
<keyword evidence="1" id="KW-1133">Transmembrane helix</keyword>
<reference evidence="3" key="1">
    <citation type="journal article" date="2009" name="ISME J.">
        <title>Functional metagenomics reveals diverse beta-lactamases in a remote Alaskan soil.</title>
        <authorList>
            <person name="Allen H.K."/>
            <person name="Moe L.A."/>
            <person name="Rodbumrer J."/>
            <person name="Gaarder A."/>
            <person name="Handelsman J."/>
        </authorList>
    </citation>
    <scope>NUCLEOTIDE SEQUENCE</scope>
</reference>
<feature type="domain" description="Signal transduction histidine kinase internal region" evidence="2">
    <location>
        <begin position="160"/>
        <end position="236"/>
    </location>
</feature>
<sequence>MEFDNDRIIKHAYKIEIFYWVLLGIMNPLVNSLTLFPRDIKIWIILLLVNIILLPAYLFYAAFIVPRFLFKKRYVLFILTSSLFFIGAHLLLVSIYSIVLQFGLSVNERSYFSYNYTTITRECLWILMNMSMAAAIAFIKRGEDEKDLVVNLQKDNISFRLKYLRAQLNPHFLFNTLNSIYSLSLQKSDRAPEMVIKLSDLMRYLIYECTDDKVALNKEIEFIQNYIEIEKIRYQADVRFTVEGNTDGIMIEPFLFISFIENGFKHAFDSAFTNPFIYITIKVAADQIVLNVINNTNLDLETQAKRISGTGITNSKSLLELLYPNAYALDIIQTEKEEARKNNLRIENAKKRLETFYPDSHTLDVILSNNAFTVSLIIKPRLT</sequence>
<feature type="transmembrane region" description="Helical" evidence="1">
    <location>
        <begin position="75"/>
        <end position="99"/>
    </location>
</feature>
<name>C0INH3_9BACT</name>
<dbReference type="PANTHER" id="PTHR34220">
    <property type="entry name" value="SENSOR HISTIDINE KINASE YPDA"/>
    <property type="match status" value="1"/>
</dbReference>
<accession>C0INH3</accession>
<dbReference type="Pfam" id="PF06580">
    <property type="entry name" value="His_kinase"/>
    <property type="match status" value="1"/>
</dbReference>
<feature type="transmembrane region" description="Helical" evidence="1">
    <location>
        <begin position="42"/>
        <end position="63"/>
    </location>
</feature>
<keyword evidence="1" id="KW-0812">Transmembrane</keyword>